<dbReference type="PANTHER" id="PTHR43024:SF1">
    <property type="entry name" value="UDP-N-ACETYLMURAMOYL-TRIPEPTIDE--D-ALANYL-D-ALANINE LIGASE"/>
    <property type="match status" value="1"/>
</dbReference>
<sequence>MIKIRIKEAAIILNAQCAGNFSGEDFIEGVSIDSRKVSQNNLFVPIKGMTVNGHKFINDVIEKGACATLWNKDEPNPPENVAVLLVEDTLKALQDLALWYRNTLKAKIVGVTGSNGKTSTKDITAGVLSQKFKTQKTMGNFNTEIGVPYTLLSLDEDCEAAVIEMGMERKGEIDFLTRLVQPDIGIITSVGLVHIDNFPSIEEIAKAKLEITEGIKENGLFIYFGDDELIERTVNSTKIKESIRKQTFGLEEKNTLFLTDFSESMEGINFKVNDHSLGELHVEMLGKHQALNSMAAILAARELGMNDEEIRLGLLRIEKTGLRNEVIKINDCTILNDCYKSNPVSISAALDIFELIDAKNKITVLGDMLGYREMSHDMHYNVGKNLASHKINELVTIGQEAKFMAKGARENTNIKSIVEFDTKEEATDYLKKYMSEDCAILIKGSRFLKLEYIVNTLKNTEGKNE</sequence>
<dbReference type="HAMAP" id="MF_02019">
    <property type="entry name" value="MurF"/>
    <property type="match status" value="1"/>
</dbReference>
<dbReference type="GO" id="GO:0008360">
    <property type="term" value="P:regulation of cell shape"/>
    <property type="evidence" value="ECO:0007669"/>
    <property type="project" value="UniProtKB-KW"/>
</dbReference>
<dbReference type="InterPro" id="IPR035911">
    <property type="entry name" value="MurE/MurF_N"/>
</dbReference>
<dbReference type="GO" id="GO:0047480">
    <property type="term" value="F:UDP-N-acetylmuramoyl-tripeptide-D-alanyl-D-alanine ligase activity"/>
    <property type="evidence" value="ECO:0007669"/>
    <property type="project" value="UniProtKB-UniRule"/>
</dbReference>
<comment type="function">
    <text evidence="10 11">Involved in cell wall formation. Catalyzes the final step in the synthesis of UDP-N-acetylmuramoyl-pentapeptide, the precursor of murein.</text>
</comment>
<feature type="domain" description="Mur ligase C-terminal" evidence="13">
    <location>
        <begin position="323"/>
        <end position="446"/>
    </location>
</feature>
<proteinExistence type="inferred from homology"/>
<keyword evidence="4 10" id="KW-0547">Nucleotide-binding</keyword>
<dbReference type="InterPro" id="IPR013221">
    <property type="entry name" value="Mur_ligase_cen"/>
</dbReference>
<evidence type="ECO:0000256" key="10">
    <source>
        <dbReference type="HAMAP-Rule" id="MF_02019"/>
    </source>
</evidence>
<name>A0A562JEW0_9FIRM</name>
<keyword evidence="1 10" id="KW-0963">Cytoplasm</keyword>
<dbReference type="GO" id="GO:0071555">
    <property type="term" value="P:cell wall organization"/>
    <property type="evidence" value="ECO:0007669"/>
    <property type="project" value="UniProtKB-KW"/>
</dbReference>
<evidence type="ECO:0000256" key="8">
    <source>
        <dbReference type="ARBA" id="ARBA00023306"/>
    </source>
</evidence>
<dbReference type="RefSeq" id="WP_145081971.1">
    <property type="nucleotide sequence ID" value="NZ_VLKH01000003.1"/>
</dbReference>
<evidence type="ECO:0000313" key="15">
    <source>
        <dbReference type="EMBL" id="TWH81762.1"/>
    </source>
</evidence>
<evidence type="ECO:0000256" key="9">
    <source>
        <dbReference type="ARBA" id="ARBA00023316"/>
    </source>
</evidence>
<dbReference type="Pfam" id="PF01225">
    <property type="entry name" value="Mur_ligase"/>
    <property type="match status" value="1"/>
</dbReference>
<evidence type="ECO:0000256" key="11">
    <source>
        <dbReference type="RuleBase" id="RU004136"/>
    </source>
</evidence>
<dbReference type="UniPathway" id="UPA00219"/>
<feature type="binding site" evidence="10">
    <location>
        <begin position="113"/>
        <end position="119"/>
    </location>
    <ligand>
        <name>ATP</name>
        <dbReference type="ChEBI" id="CHEBI:30616"/>
    </ligand>
</feature>
<comment type="pathway">
    <text evidence="10 11">Cell wall biogenesis; peptidoglycan biosynthesis.</text>
</comment>
<dbReference type="Pfam" id="PF08245">
    <property type="entry name" value="Mur_ligase_M"/>
    <property type="match status" value="1"/>
</dbReference>
<comment type="subcellular location">
    <subcellularLocation>
        <location evidence="10 11">Cytoplasm</location>
    </subcellularLocation>
</comment>
<comment type="caution">
    <text evidence="15">The sequence shown here is derived from an EMBL/GenBank/DDBJ whole genome shotgun (WGS) entry which is preliminary data.</text>
</comment>
<dbReference type="EMBL" id="VLKH01000003">
    <property type="protein sequence ID" value="TWH81762.1"/>
    <property type="molecule type" value="Genomic_DNA"/>
</dbReference>
<dbReference type="Gene3D" id="3.90.190.20">
    <property type="entry name" value="Mur ligase, C-terminal domain"/>
    <property type="match status" value="1"/>
</dbReference>
<keyword evidence="16" id="KW-1185">Reference proteome</keyword>
<keyword evidence="9 10" id="KW-0961">Cell wall biogenesis/degradation</keyword>
<dbReference type="SUPFAM" id="SSF63418">
    <property type="entry name" value="MurE/MurF N-terminal domain"/>
    <property type="match status" value="1"/>
</dbReference>
<evidence type="ECO:0000259" key="14">
    <source>
        <dbReference type="Pfam" id="PF08245"/>
    </source>
</evidence>
<dbReference type="Gene3D" id="3.40.1390.10">
    <property type="entry name" value="MurE/MurF, N-terminal domain"/>
    <property type="match status" value="1"/>
</dbReference>
<comment type="similarity">
    <text evidence="10">Belongs to the MurCDEF family. MurF subfamily.</text>
</comment>
<accession>A0A562JEW0</accession>
<evidence type="ECO:0000256" key="1">
    <source>
        <dbReference type="ARBA" id="ARBA00022490"/>
    </source>
</evidence>
<dbReference type="GO" id="GO:0008766">
    <property type="term" value="F:UDP-N-acetylmuramoylalanyl-D-glutamyl-2,6-diaminopimelate-D-alanyl-D-alanine ligase activity"/>
    <property type="evidence" value="ECO:0007669"/>
    <property type="project" value="RHEA"/>
</dbReference>
<keyword evidence="7 10" id="KW-0573">Peptidoglycan synthesis</keyword>
<dbReference type="InterPro" id="IPR051046">
    <property type="entry name" value="MurCDEF_CellWall_CoF430Synth"/>
</dbReference>
<dbReference type="GO" id="GO:0005524">
    <property type="term" value="F:ATP binding"/>
    <property type="evidence" value="ECO:0007669"/>
    <property type="project" value="UniProtKB-UniRule"/>
</dbReference>
<dbReference type="InterPro" id="IPR005863">
    <property type="entry name" value="UDP-N-AcMur_synth"/>
</dbReference>
<dbReference type="InterPro" id="IPR036615">
    <property type="entry name" value="Mur_ligase_C_dom_sf"/>
</dbReference>
<evidence type="ECO:0000256" key="6">
    <source>
        <dbReference type="ARBA" id="ARBA00022960"/>
    </source>
</evidence>
<dbReference type="InterPro" id="IPR036565">
    <property type="entry name" value="Mur-like_cat_sf"/>
</dbReference>
<comment type="catalytic activity">
    <reaction evidence="10 11">
        <text>D-alanyl-D-alanine + UDP-N-acetyl-alpha-D-muramoyl-L-alanyl-gamma-D-glutamyl-meso-2,6-diaminopimelate + ATP = UDP-N-acetyl-alpha-D-muramoyl-L-alanyl-gamma-D-glutamyl-meso-2,6-diaminopimeloyl-D-alanyl-D-alanine + ADP + phosphate + H(+)</text>
        <dbReference type="Rhea" id="RHEA:28374"/>
        <dbReference type="ChEBI" id="CHEBI:15378"/>
        <dbReference type="ChEBI" id="CHEBI:30616"/>
        <dbReference type="ChEBI" id="CHEBI:43474"/>
        <dbReference type="ChEBI" id="CHEBI:57822"/>
        <dbReference type="ChEBI" id="CHEBI:61386"/>
        <dbReference type="ChEBI" id="CHEBI:83905"/>
        <dbReference type="ChEBI" id="CHEBI:456216"/>
        <dbReference type="EC" id="6.3.2.10"/>
    </reaction>
</comment>
<dbReference type="Pfam" id="PF02875">
    <property type="entry name" value="Mur_ligase_C"/>
    <property type="match status" value="1"/>
</dbReference>
<reference evidence="15 16" key="1">
    <citation type="submission" date="2019-07" db="EMBL/GenBank/DDBJ databases">
        <title>Genomic Encyclopedia of Type Strains, Phase I: the one thousand microbial genomes (KMG-I) project.</title>
        <authorList>
            <person name="Kyrpides N."/>
        </authorList>
    </citation>
    <scope>NUCLEOTIDE SEQUENCE [LARGE SCALE GENOMIC DNA]</scope>
    <source>
        <strain evidence="15 16">DSM 13558</strain>
    </source>
</reference>
<keyword evidence="6 10" id="KW-0133">Cell shape</keyword>
<evidence type="ECO:0000259" key="12">
    <source>
        <dbReference type="Pfam" id="PF01225"/>
    </source>
</evidence>
<organism evidence="15 16">
    <name type="scientific">Sedimentibacter saalensis</name>
    <dbReference type="NCBI Taxonomy" id="130788"/>
    <lineage>
        <taxon>Bacteria</taxon>
        <taxon>Bacillati</taxon>
        <taxon>Bacillota</taxon>
        <taxon>Tissierellia</taxon>
        <taxon>Sedimentibacter</taxon>
    </lineage>
</organism>
<dbReference type="PANTHER" id="PTHR43024">
    <property type="entry name" value="UDP-N-ACETYLMURAMOYL-TRIPEPTIDE--D-ALANYL-D-ALANINE LIGASE"/>
    <property type="match status" value="1"/>
</dbReference>
<feature type="domain" description="Mur ligase central" evidence="14">
    <location>
        <begin position="111"/>
        <end position="300"/>
    </location>
</feature>
<dbReference type="SUPFAM" id="SSF53623">
    <property type="entry name" value="MurD-like peptide ligases, catalytic domain"/>
    <property type="match status" value="1"/>
</dbReference>
<evidence type="ECO:0000256" key="2">
    <source>
        <dbReference type="ARBA" id="ARBA00022598"/>
    </source>
</evidence>
<dbReference type="AlphaFoldDB" id="A0A562JEW0"/>
<evidence type="ECO:0000256" key="7">
    <source>
        <dbReference type="ARBA" id="ARBA00022984"/>
    </source>
</evidence>
<dbReference type="InterPro" id="IPR000713">
    <property type="entry name" value="Mur_ligase_N"/>
</dbReference>
<keyword evidence="8 10" id="KW-0131">Cell cycle</keyword>
<dbReference type="GO" id="GO:0009252">
    <property type="term" value="P:peptidoglycan biosynthetic process"/>
    <property type="evidence" value="ECO:0007669"/>
    <property type="project" value="UniProtKB-UniRule"/>
</dbReference>
<keyword evidence="5 10" id="KW-0067">ATP-binding</keyword>
<evidence type="ECO:0000256" key="3">
    <source>
        <dbReference type="ARBA" id="ARBA00022618"/>
    </source>
</evidence>
<dbReference type="OrthoDB" id="9801978at2"/>
<dbReference type="InterPro" id="IPR004101">
    <property type="entry name" value="Mur_ligase_C"/>
</dbReference>
<dbReference type="GO" id="GO:0051301">
    <property type="term" value="P:cell division"/>
    <property type="evidence" value="ECO:0007669"/>
    <property type="project" value="UniProtKB-KW"/>
</dbReference>
<dbReference type="NCBIfam" id="TIGR01143">
    <property type="entry name" value="murF"/>
    <property type="match status" value="1"/>
</dbReference>
<dbReference type="Gene3D" id="3.40.1190.10">
    <property type="entry name" value="Mur-like, catalytic domain"/>
    <property type="match status" value="1"/>
</dbReference>
<keyword evidence="2 10" id="KW-0436">Ligase</keyword>
<keyword evidence="3 10" id="KW-0132">Cell division</keyword>
<gene>
    <name evidence="10" type="primary">murF</name>
    <name evidence="15" type="ORF">LY60_01517</name>
</gene>
<dbReference type="EC" id="6.3.2.10" evidence="10 11"/>
<evidence type="ECO:0000313" key="16">
    <source>
        <dbReference type="Proteomes" id="UP000315343"/>
    </source>
</evidence>
<evidence type="ECO:0000256" key="5">
    <source>
        <dbReference type="ARBA" id="ARBA00022840"/>
    </source>
</evidence>
<dbReference type="Proteomes" id="UP000315343">
    <property type="component" value="Unassembled WGS sequence"/>
</dbReference>
<feature type="domain" description="Mur ligase N-terminal catalytic" evidence="12">
    <location>
        <begin position="27"/>
        <end position="98"/>
    </location>
</feature>
<protein>
    <recommendedName>
        <fullName evidence="10 11">UDP-N-acetylmuramoyl-tripeptide--D-alanyl-D-alanine ligase</fullName>
        <ecNumber evidence="10 11">6.3.2.10</ecNumber>
    </recommendedName>
    <alternativeName>
        <fullName evidence="10">D-alanyl-D-alanine-adding enzyme</fullName>
    </alternativeName>
</protein>
<evidence type="ECO:0000259" key="13">
    <source>
        <dbReference type="Pfam" id="PF02875"/>
    </source>
</evidence>
<dbReference type="SUPFAM" id="SSF53244">
    <property type="entry name" value="MurD-like peptide ligases, peptide-binding domain"/>
    <property type="match status" value="1"/>
</dbReference>
<evidence type="ECO:0000256" key="4">
    <source>
        <dbReference type="ARBA" id="ARBA00022741"/>
    </source>
</evidence>
<dbReference type="GO" id="GO:0005737">
    <property type="term" value="C:cytoplasm"/>
    <property type="evidence" value="ECO:0007669"/>
    <property type="project" value="UniProtKB-SubCell"/>
</dbReference>